<name>A0A6J6XPV7_9ZZZZ</name>
<protein>
    <submittedName>
        <fullName evidence="1">Unannotated protein</fullName>
    </submittedName>
</protein>
<gene>
    <name evidence="1" type="ORF">UFOPK3056_00394</name>
</gene>
<evidence type="ECO:0000313" key="1">
    <source>
        <dbReference type="EMBL" id="CAB4799321.1"/>
    </source>
</evidence>
<dbReference type="PANTHER" id="PTHR11608:SF0">
    <property type="entry name" value="BIFUNCTIONAL PROTEIN PYRR"/>
    <property type="match status" value="1"/>
</dbReference>
<reference evidence="1" key="1">
    <citation type="submission" date="2020-05" db="EMBL/GenBank/DDBJ databases">
        <authorList>
            <person name="Chiriac C."/>
            <person name="Salcher M."/>
            <person name="Ghai R."/>
            <person name="Kavagutti S V."/>
        </authorList>
    </citation>
    <scope>NUCLEOTIDE SEQUENCE</scope>
</reference>
<dbReference type="InterPro" id="IPR029057">
    <property type="entry name" value="PRTase-like"/>
</dbReference>
<dbReference type="Gene3D" id="3.40.50.2020">
    <property type="match status" value="1"/>
</dbReference>
<dbReference type="InterPro" id="IPR050137">
    <property type="entry name" value="PyrR_bifunctional"/>
</dbReference>
<proteinExistence type="predicted"/>
<dbReference type="AlphaFoldDB" id="A0A6J6XPV7"/>
<organism evidence="1">
    <name type="scientific">freshwater metagenome</name>
    <dbReference type="NCBI Taxonomy" id="449393"/>
    <lineage>
        <taxon>unclassified sequences</taxon>
        <taxon>metagenomes</taxon>
        <taxon>ecological metagenomes</taxon>
    </lineage>
</organism>
<dbReference type="PANTHER" id="PTHR11608">
    <property type="entry name" value="BIFUNCTIONAL PROTEIN PYRR"/>
    <property type="match status" value="1"/>
</dbReference>
<dbReference type="SUPFAM" id="SSF53271">
    <property type="entry name" value="PRTase-like"/>
    <property type="match status" value="1"/>
</dbReference>
<sequence>MQLAVLVDRGHRELPIRADFVGKNLPTSRLQSVKVHLSELDGIDEVLLEEEAVISQ</sequence>
<dbReference type="EMBL" id="CAFAAR010000021">
    <property type="protein sequence ID" value="CAB4799321.1"/>
    <property type="molecule type" value="Genomic_DNA"/>
</dbReference>
<accession>A0A6J6XPV7</accession>